<reference evidence="1" key="1">
    <citation type="submission" date="2018-04" db="EMBL/GenBank/DDBJ databases">
        <title>Transcriptome of Schizaphis graminum biotype I.</title>
        <authorList>
            <person name="Scully E.D."/>
            <person name="Geib S.M."/>
            <person name="Palmer N.A."/>
            <person name="Koch K."/>
            <person name="Bradshaw J."/>
            <person name="Heng-Moss T."/>
            <person name="Sarath G."/>
        </authorList>
    </citation>
    <scope>NUCLEOTIDE SEQUENCE</scope>
</reference>
<dbReference type="EMBL" id="GGMR01012414">
    <property type="protein sequence ID" value="MBY25033.1"/>
    <property type="molecule type" value="Transcribed_RNA"/>
</dbReference>
<organism evidence="1">
    <name type="scientific">Schizaphis graminum</name>
    <name type="common">Green bug aphid</name>
    <dbReference type="NCBI Taxonomy" id="13262"/>
    <lineage>
        <taxon>Eukaryota</taxon>
        <taxon>Metazoa</taxon>
        <taxon>Ecdysozoa</taxon>
        <taxon>Arthropoda</taxon>
        <taxon>Hexapoda</taxon>
        <taxon>Insecta</taxon>
        <taxon>Pterygota</taxon>
        <taxon>Neoptera</taxon>
        <taxon>Paraneoptera</taxon>
        <taxon>Hemiptera</taxon>
        <taxon>Sternorrhyncha</taxon>
        <taxon>Aphidomorpha</taxon>
        <taxon>Aphidoidea</taxon>
        <taxon>Aphididae</taxon>
        <taxon>Aphidini</taxon>
        <taxon>Schizaphis</taxon>
    </lineage>
</organism>
<accession>A0A2S2P6D8</accession>
<protein>
    <submittedName>
        <fullName evidence="1">Uncharacterized protein</fullName>
    </submittedName>
</protein>
<evidence type="ECO:0000313" key="1">
    <source>
        <dbReference type="EMBL" id="MBY25033.1"/>
    </source>
</evidence>
<sequence>MSRPSCVCCRCLFQAFEHDAPLDPLATSCRVVWPNRVCDQRAIRIYFIIRAGFCSSAYGPSLRTPSIFACVANCSKSCLVAQLKRAYPCLPHTQSSSVIAAVLT</sequence>
<gene>
    <name evidence="1" type="ORF">g.95641</name>
</gene>
<name>A0A2S2P6D8_SCHGA</name>
<dbReference type="AlphaFoldDB" id="A0A2S2P6D8"/>
<proteinExistence type="predicted"/>